<name>A0A1J5RCS2_9ZZZZ</name>
<dbReference type="PANTHER" id="PTHR42811">
    <property type="entry name" value="SERINE ACETYLTRANSFERASE"/>
    <property type="match status" value="1"/>
</dbReference>
<dbReference type="PIRSF" id="PIRSF000441">
    <property type="entry name" value="CysE"/>
    <property type="match status" value="1"/>
</dbReference>
<keyword evidence="3 4" id="KW-0012">Acyltransferase</keyword>
<protein>
    <submittedName>
        <fullName evidence="4">Serine acetyltransferase</fullName>
        <ecNumber evidence="4">2.3.1.30</ecNumber>
    </submittedName>
</protein>
<dbReference type="GO" id="GO:0009001">
    <property type="term" value="F:serine O-acetyltransferase activity"/>
    <property type="evidence" value="ECO:0007669"/>
    <property type="project" value="UniProtKB-EC"/>
</dbReference>
<dbReference type="Pfam" id="PF00132">
    <property type="entry name" value="Hexapep"/>
    <property type="match status" value="1"/>
</dbReference>
<gene>
    <name evidence="4" type="primary">cysE_17</name>
    <name evidence="4" type="ORF">GALL_306650</name>
</gene>
<accession>A0A1J5RCS2</accession>
<dbReference type="CDD" id="cd03354">
    <property type="entry name" value="LbH_SAT"/>
    <property type="match status" value="1"/>
</dbReference>
<dbReference type="InterPro" id="IPR011004">
    <property type="entry name" value="Trimer_LpxA-like_sf"/>
</dbReference>
<dbReference type="InterPro" id="IPR045304">
    <property type="entry name" value="LbH_SAT"/>
</dbReference>
<reference evidence="4" key="1">
    <citation type="submission" date="2016-10" db="EMBL/GenBank/DDBJ databases">
        <title>Sequence of Gallionella enrichment culture.</title>
        <authorList>
            <person name="Poehlein A."/>
            <person name="Muehling M."/>
            <person name="Daniel R."/>
        </authorList>
    </citation>
    <scope>NUCLEOTIDE SEQUENCE</scope>
</reference>
<dbReference type="InterPro" id="IPR001451">
    <property type="entry name" value="Hexapep"/>
</dbReference>
<dbReference type="GO" id="GO:0005737">
    <property type="term" value="C:cytoplasm"/>
    <property type="evidence" value="ECO:0007669"/>
    <property type="project" value="InterPro"/>
</dbReference>
<keyword evidence="2 4" id="KW-0808">Transferase</keyword>
<evidence type="ECO:0000256" key="2">
    <source>
        <dbReference type="ARBA" id="ARBA00022679"/>
    </source>
</evidence>
<comment type="caution">
    <text evidence="4">The sequence shown here is derived from an EMBL/GenBank/DDBJ whole genome shotgun (WGS) entry which is preliminary data.</text>
</comment>
<dbReference type="AlphaFoldDB" id="A0A1J5RCS2"/>
<comment type="similarity">
    <text evidence="1">Belongs to the transferase hexapeptide repeat family.</text>
</comment>
<proteinExistence type="inferred from homology"/>
<dbReference type="EC" id="2.3.1.30" evidence="4"/>
<dbReference type="InterPro" id="IPR005881">
    <property type="entry name" value="Ser_O-AcTrfase"/>
</dbReference>
<organism evidence="4">
    <name type="scientific">mine drainage metagenome</name>
    <dbReference type="NCBI Taxonomy" id="410659"/>
    <lineage>
        <taxon>unclassified sequences</taxon>
        <taxon>metagenomes</taxon>
        <taxon>ecological metagenomes</taxon>
    </lineage>
</organism>
<sequence length="176" mass="18565">MTYCESGFWRADVSRYPKRGWLNQPALWAIGVYRFGRWSKAAPPGIRALSHGVYFVFYSIVRLATGVDIPRSAQIGPGLMIHHYGGIIVSPLAIIGSNCTMRQGVTIGSKIDGGAVPVLGDGVALGAYAQVLGDVRVGSCAVVGAMAVVLADVPEGGVAVGIPARVVRVQSEEREI</sequence>
<dbReference type="SUPFAM" id="SSF51161">
    <property type="entry name" value="Trimeric LpxA-like enzymes"/>
    <property type="match status" value="1"/>
</dbReference>
<dbReference type="EMBL" id="MLJW01000421">
    <property type="protein sequence ID" value="OIQ87459.1"/>
    <property type="molecule type" value="Genomic_DNA"/>
</dbReference>
<evidence type="ECO:0000313" key="4">
    <source>
        <dbReference type="EMBL" id="OIQ87459.1"/>
    </source>
</evidence>
<dbReference type="PROSITE" id="PS00101">
    <property type="entry name" value="HEXAPEP_TRANSFERASES"/>
    <property type="match status" value="1"/>
</dbReference>
<evidence type="ECO:0000256" key="1">
    <source>
        <dbReference type="ARBA" id="ARBA00007274"/>
    </source>
</evidence>
<dbReference type="InterPro" id="IPR018357">
    <property type="entry name" value="Hexapep_transf_CS"/>
</dbReference>
<evidence type="ECO:0000256" key="3">
    <source>
        <dbReference type="ARBA" id="ARBA00023315"/>
    </source>
</evidence>
<dbReference type="GO" id="GO:0006535">
    <property type="term" value="P:cysteine biosynthetic process from serine"/>
    <property type="evidence" value="ECO:0007669"/>
    <property type="project" value="InterPro"/>
</dbReference>
<dbReference type="Gene3D" id="2.160.10.10">
    <property type="entry name" value="Hexapeptide repeat proteins"/>
    <property type="match status" value="1"/>
</dbReference>